<dbReference type="GO" id="GO:0016757">
    <property type="term" value="F:glycosyltransferase activity"/>
    <property type="evidence" value="ECO:0007669"/>
    <property type="project" value="InterPro"/>
</dbReference>
<dbReference type="Pfam" id="PF00534">
    <property type="entry name" value="Glycos_transf_1"/>
    <property type="match status" value="1"/>
</dbReference>
<keyword evidence="3" id="KW-0808">Transferase</keyword>
<keyword evidence="4" id="KW-1185">Reference proteome</keyword>
<name>A0A7G1HWA5_9BACT</name>
<feature type="domain" description="Glycosyl transferase family 1" evidence="1">
    <location>
        <begin position="228"/>
        <end position="399"/>
    </location>
</feature>
<protein>
    <submittedName>
        <fullName evidence="3">Glycosyl transferase</fullName>
    </submittedName>
</protein>
<feature type="domain" description="Glycosyltransferase subfamily 4-like N-terminal" evidence="2">
    <location>
        <begin position="13"/>
        <end position="222"/>
    </location>
</feature>
<dbReference type="SUPFAM" id="SSF53756">
    <property type="entry name" value="UDP-Glycosyltransferase/glycogen phosphorylase"/>
    <property type="match status" value="1"/>
</dbReference>
<dbReference type="AlphaFoldDB" id="A0A7G1HWA5"/>
<dbReference type="KEGG" id="copr:Cop2CBH44_22130"/>
<dbReference type="Proteomes" id="UP000594042">
    <property type="component" value="Chromosome"/>
</dbReference>
<evidence type="ECO:0000313" key="3">
    <source>
        <dbReference type="EMBL" id="BCI63860.1"/>
    </source>
</evidence>
<sequence length="424" mass="48178">MKVLLINTSENTGGAAIACSRLMSALKNNGVNVKLLVKKKISNNPDIIGVEQNTIQRYLGLLKFVWERFIIFINNHFSKKNLFSVSIANTGFNLVLRKEVREADIIHLHWINQGFLSLSDIKKLTTLGKPIIWTLHDLWPITAICHHPGTCNKYTSLCQNCPQLQKPAPHDLSYRIWKKKNFLAQSYITFVSVSQWLCDKARQSNISKTSLNLVIPNTIDTQIFYQQDRNKIREKLSISKDNFVILFGAAKLNDPIKGFDLLCHAISLLPIDQIKKLHLLMFGGIKNDENFLNTIPCKYTYMGKLSDISMIASLYSAANVTVVSSHYETFGQTLIESMACGTTVVSFDQGGQTDIIDHLDNGYLAKYPSVEDLSKGILWAYEQKDNPSLQDKCIEKVKKNYTEDIIATHYNHLYQRLLSTKQKQ</sequence>
<accession>A0A7G1HWA5</accession>
<organism evidence="3 4">
    <name type="scientific">Coprobacter secundus subsp. similis</name>
    <dbReference type="NCBI Taxonomy" id="2751153"/>
    <lineage>
        <taxon>Bacteria</taxon>
        <taxon>Pseudomonadati</taxon>
        <taxon>Bacteroidota</taxon>
        <taxon>Bacteroidia</taxon>
        <taxon>Bacteroidales</taxon>
        <taxon>Barnesiellaceae</taxon>
        <taxon>Coprobacter</taxon>
    </lineage>
</organism>
<gene>
    <name evidence="3" type="ORF">Cop2CBH44_22130</name>
</gene>
<dbReference type="PANTHER" id="PTHR12526">
    <property type="entry name" value="GLYCOSYLTRANSFERASE"/>
    <property type="match status" value="1"/>
</dbReference>
<dbReference type="PANTHER" id="PTHR12526:SF637">
    <property type="entry name" value="GLYCOSYLTRANSFERASE EPSF-RELATED"/>
    <property type="match status" value="1"/>
</dbReference>
<reference evidence="4" key="1">
    <citation type="submission" date="2020-07" db="EMBL/GenBank/DDBJ databases">
        <title>Complete genome sequencing of Coprobacter sp. strain 2CBH44.</title>
        <authorList>
            <person name="Sakamoto M."/>
            <person name="Murakami T."/>
            <person name="Mori H."/>
        </authorList>
    </citation>
    <scope>NUCLEOTIDE SEQUENCE [LARGE SCALE GENOMIC DNA]</scope>
    <source>
        <strain evidence="4">2CBH44</strain>
    </source>
</reference>
<dbReference type="EMBL" id="AP023322">
    <property type="protein sequence ID" value="BCI63860.1"/>
    <property type="molecule type" value="Genomic_DNA"/>
</dbReference>
<dbReference type="RefSeq" id="WP_200754809.1">
    <property type="nucleotide sequence ID" value="NZ_AP023322.1"/>
</dbReference>
<dbReference type="InterPro" id="IPR001296">
    <property type="entry name" value="Glyco_trans_1"/>
</dbReference>
<evidence type="ECO:0000313" key="4">
    <source>
        <dbReference type="Proteomes" id="UP000594042"/>
    </source>
</evidence>
<evidence type="ECO:0000259" key="1">
    <source>
        <dbReference type="Pfam" id="PF00534"/>
    </source>
</evidence>
<dbReference type="Pfam" id="PF13439">
    <property type="entry name" value="Glyco_transf_4"/>
    <property type="match status" value="1"/>
</dbReference>
<proteinExistence type="predicted"/>
<dbReference type="InterPro" id="IPR028098">
    <property type="entry name" value="Glyco_trans_4-like_N"/>
</dbReference>
<evidence type="ECO:0000259" key="2">
    <source>
        <dbReference type="Pfam" id="PF13439"/>
    </source>
</evidence>
<dbReference type="Gene3D" id="3.40.50.2000">
    <property type="entry name" value="Glycogen Phosphorylase B"/>
    <property type="match status" value="2"/>
</dbReference>